<accession>A0A0C3G9S6</accession>
<dbReference type="EMBL" id="KN832902">
    <property type="protein sequence ID" value="KIM92950.1"/>
    <property type="molecule type" value="Genomic_DNA"/>
</dbReference>
<dbReference type="InterPro" id="IPR050791">
    <property type="entry name" value="Aldo-Keto_reductase"/>
</dbReference>
<sequence length="328" mass="35304">MTTTIVDKVVGQNGLGLMRLTDPVNPMPDEAAFKVLKAALAEGVTLWNGADFYGTPEHNSLHLLASYFATYPEDADKVVVCIKSGVVDMRRYLIDGSPECVRRLVVNANNTLRGHKKIDLFGIGRVDKNTPIEDTVGALAELVAEGAIGGIQLSEVGAATIRRATAVAKIDMVEEEVSLWAPEIFDNGVATTCAELGILIVAHTPLGAGMLAGKWKTADDGHHRAFPRFQGKNFDKNLELVSEVAKLAKAKGVTPGQLALSWIKAQSNKPGMPFIIPISGTRSPERMRENTTTVELSGDDLKAITDILASFPIHGTRYPEAGMKLVDF</sequence>
<organism evidence="3 4">
    <name type="scientific">Oidiodendron maius (strain Zn)</name>
    <dbReference type="NCBI Taxonomy" id="913774"/>
    <lineage>
        <taxon>Eukaryota</taxon>
        <taxon>Fungi</taxon>
        <taxon>Dikarya</taxon>
        <taxon>Ascomycota</taxon>
        <taxon>Pezizomycotina</taxon>
        <taxon>Leotiomycetes</taxon>
        <taxon>Leotiomycetes incertae sedis</taxon>
        <taxon>Myxotrichaceae</taxon>
        <taxon>Oidiodendron</taxon>
    </lineage>
</organism>
<dbReference type="HOGENOM" id="CLU_023205_2_1_1"/>
<dbReference type="Proteomes" id="UP000054321">
    <property type="component" value="Unassembled WGS sequence"/>
</dbReference>
<dbReference type="Pfam" id="PF00248">
    <property type="entry name" value="Aldo_ket_red"/>
    <property type="match status" value="1"/>
</dbReference>
<evidence type="ECO:0000259" key="2">
    <source>
        <dbReference type="Pfam" id="PF00248"/>
    </source>
</evidence>
<dbReference type="FunCoup" id="A0A0C3G9S6">
    <property type="interactions" value="49"/>
</dbReference>
<reference evidence="4" key="2">
    <citation type="submission" date="2015-01" db="EMBL/GenBank/DDBJ databases">
        <title>Evolutionary Origins and Diversification of the Mycorrhizal Mutualists.</title>
        <authorList>
            <consortium name="DOE Joint Genome Institute"/>
            <consortium name="Mycorrhizal Genomics Consortium"/>
            <person name="Kohler A."/>
            <person name="Kuo A."/>
            <person name="Nagy L.G."/>
            <person name="Floudas D."/>
            <person name="Copeland A."/>
            <person name="Barry K.W."/>
            <person name="Cichocki N."/>
            <person name="Veneault-Fourrey C."/>
            <person name="LaButti K."/>
            <person name="Lindquist E.A."/>
            <person name="Lipzen A."/>
            <person name="Lundell T."/>
            <person name="Morin E."/>
            <person name="Murat C."/>
            <person name="Riley R."/>
            <person name="Ohm R."/>
            <person name="Sun H."/>
            <person name="Tunlid A."/>
            <person name="Henrissat B."/>
            <person name="Grigoriev I.V."/>
            <person name="Hibbett D.S."/>
            <person name="Martin F."/>
        </authorList>
    </citation>
    <scope>NUCLEOTIDE SEQUENCE [LARGE SCALE GENOMIC DNA]</scope>
    <source>
        <strain evidence="4">Zn</strain>
    </source>
</reference>
<evidence type="ECO:0000313" key="4">
    <source>
        <dbReference type="Proteomes" id="UP000054321"/>
    </source>
</evidence>
<dbReference type="PANTHER" id="PTHR43625">
    <property type="entry name" value="AFLATOXIN B1 ALDEHYDE REDUCTASE"/>
    <property type="match status" value="1"/>
</dbReference>
<dbReference type="PANTHER" id="PTHR43625:SF78">
    <property type="entry name" value="PYRIDOXAL REDUCTASE-RELATED"/>
    <property type="match status" value="1"/>
</dbReference>
<dbReference type="GO" id="GO:0016491">
    <property type="term" value="F:oxidoreductase activity"/>
    <property type="evidence" value="ECO:0007669"/>
    <property type="project" value="UniProtKB-KW"/>
</dbReference>
<gene>
    <name evidence="3" type="ORF">OIDMADRAFT_107026</name>
</gene>
<name>A0A0C3G9S6_OIDMZ</name>
<feature type="domain" description="NADP-dependent oxidoreductase" evidence="2">
    <location>
        <begin position="14"/>
        <end position="307"/>
    </location>
</feature>
<dbReference type="SUPFAM" id="SSF51430">
    <property type="entry name" value="NAD(P)-linked oxidoreductase"/>
    <property type="match status" value="1"/>
</dbReference>
<dbReference type="InterPro" id="IPR023210">
    <property type="entry name" value="NADP_OxRdtase_dom"/>
</dbReference>
<evidence type="ECO:0000256" key="1">
    <source>
        <dbReference type="ARBA" id="ARBA00023002"/>
    </source>
</evidence>
<evidence type="ECO:0000313" key="3">
    <source>
        <dbReference type="EMBL" id="KIM92950.1"/>
    </source>
</evidence>
<dbReference type="OrthoDB" id="37537at2759"/>
<dbReference type="AlphaFoldDB" id="A0A0C3G9S6"/>
<dbReference type="CDD" id="cd19077">
    <property type="entry name" value="AKR_AKR8A1-2"/>
    <property type="match status" value="1"/>
</dbReference>
<keyword evidence="4" id="KW-1185">Reference proteome</keyword>
<protein>
    <recommendedName>
        <fullName evidence="2">NADP-dependent oxidoreductase domain-containing protein</fullName>
    </recommendedName>
</protein>
<proteinExistence type="predicted"/>
<dbReference type="Gene3D" id="3.20.20.100">
    <property type="entry name" value="NADP-dependent oxidoreductase domain"/>
    <property type="match status" value="1"/>
</dbReference>
<dbReference type="InterPro" id="IPR036812">
    <property type="entry name" value="NAD(P)_OxRdtase_dom_sf"/>
</dbReference>
<dbReference type="InParanoid" id="A0A0C3G9S6"/>
<dbReference type="GO" id="GO:0005737">
    <property type="term" value="C:cytoplasm"/>
    <property type="evidence" value="ECO:0007669"/>
    <property type="project" value="TreeGrafter"/>
</dbReference>
<reference evidence="3 4" key="1">
    <citation type="submission" date="2014-04" db="EMBL/GenBank/DDBJ databases">
        <authorList>
            <consortium name="DOE Joint Genome Institute"/>
            <person name="Kuo A."/>
            <person name="Martino E."/>
            <person name="Perotto S."/>
            <person name="Kohler A."/>
            <person name="Nagy L.G."/>
            <person name="Floudas D."/>
            <person name="Copeland A."/>
            <person name="Barry K.W."/>
            <person name="Cichocki N."/>
            <person name="Veneault-Fourrey C."/>
            <person name="LaButti K."/>
            <person name="Lindquist E.A."/>
            <person name="Lipzen A."/>
            <person name="Lundell T."/>
            <person name="Morin E."/>
            <person name="Murat C."/>
            <person name="Sun H."/>
            <person name="Tunlid A."/>
            <person name="Henrissat B."/>
            <person name="Grigoriev I.V."/>
            <person name="Hibbett D.S."/>
            <person name="Martin F."/>
            <person name="Nordberg H.P."/>
            <person name="Cantor M.N."/>
            <person name="Hua S.X."/>
        </authorList>
    </citation>
    <scope>NUCLEOTIDE SEQUENCE [LARGE SCALE GENOMIC DNA]</scope>
    <source>
        <strain evidence="3 4">Zn</strain>
    </source>
</reference>
<dbReference type="STRING" id="913774.A0A0C3G9S6"/>
<keyword evidence="1" id="KW-0560">Oxidoreductase</keyword>